<dbReference type="InterPro" id="IPR020471">
    <property type="entry name" value="AKR"/>
</dbReference>
<dbReference type="PANTHER" id="PTHR43625:SF40">
    <property type="entry name" value="ALDO-KETO REDUCTASE YAKC [NADP(+)]"/>
    <property type="match status" value="1"/>
</dbReference>
<name>A0ABS7UJ98_9ACTN</name>
<protein>
    <submittedName>
        <fullName evidence="3">Aldo/keto reductase</fullName>
    </submittedName>
</protein>
<dbReference type="SUPFAM" id="SSF51430">
    <property type="entry name" value="NAD(P)-linked oxidoreductase"/>
    <property type="match status" value="1"/>
</dbReference>
<dbReference type="InterPro" id="IPR050791">
    <property type="entry name" value="Aldo-Keto_reductase"/>
</dbReference>
<evidence type="ECO:0000259" key="2">
    <source>
        <dbReference type="Pfam" id="PF00248"/>
    </source>
</evidence>
<organism evidence="3 4">
    <name type="scientific">Nocardioides mangrovi</name>
    <dbReference type="NCBI Taxonomy" id="2874580"/>
    <lineage>
        <taxon>Bacteria</taxon>
        <taxon>Bacillati</taxon>
        <taxon>Actinomycetota</taxon>
        <taxon>Actinomycetes</taxon>
        <taxon>Propionibacteriales</taxon>
        <taxon>Nocardioidaceae</taxon>
        <taxon>Nocardioides</taxon>
    </lineage>
</organism>
<evidence type="ECO:0000256" key="1">
    <source>
        <dbReference type="ARBA" id="ARBA00023002"/>
    </source>
</evidence>
<dbReference type="Gene3D" id="3.20.20.100">
    <property type="entry name" value="NADP-dependent oxidoreductase domain"/>
    <property type="match status" value="1"/>
</dbReference>
<proteinExistence type="predicted"/>
<keyword evidence="1" id="KW-0560">Oxidoreductase</keyword>
<feature type="domain" description="NADP-dependent oxidoreductase" evidence="2">
    <location>
        <begin position="3"/>
        <end position="269"/>
    </location>
</feature>
<dbReference type="PRINTS" id="PR00069">
    <property type="entry name" value="ALDKETRDTASE"/>
</dbReference>
<reference evidence="3 4" key="1">
    <citation type="submission" date="2021-09" db="EMBL/GenBank/DDBJ databases">
        <title>Whole genome sequence of Nocardioides sp. GBK3QG-3.</title>
        <authorList>
            <person name="Tuo L."/>
        </authorList>
    </citation>
    <scope>NUCLEOTIDE SEQUENCE [LARGE SCALE GENOMIC DNA]</scope>
    <source>
        <strain evidence="3 4">GBK3QG-3</strain>
    </source>
</reference>
<dbReference type="PANTHER" id="PTHR43625">
    <property type="entry name" value="AFLATOXIN B1 ALDEHYDE REDUCTASE"/>
    <property type="match status" value="1"/>
</dbReference>
<comment type="caution">
    <text evidence="3">The sequence shown here is derived from an EMBL/GenBank/DDBJ whole genome shotgun (WGS) entry which is preliminary data.</text>
</comment>
<keyword evidence="4" id="KW-1185">Reference proteome</keyword>
<dbReference type="InterPro" id="IPR036812">
    <property type="entry name" value="NAD(P)_OxRdtase_dom_sf"/>
</dbReference>
<dbReference type="Pfam" id="PF00248">
    <property type="entry name" value="Aldo_ket_red"/>
    <property type="match status" value="1"/>
</dbReference>
<accession>A0ABS7UJ98</accession>
<evidence type="ECO:0000313" key="4">
    <source>
        <dbReference type="Proteomes" id="UP000780875"/>
    </source>
</evidence>
<dbReference type="RefSeq" id="WP_224125414.1">
    <property type="nucleotide sequence ID" value="NZ_JAIQZJ010000024.1"/>
</dbReference>
<dbReference type="EMBL" id="JAIQZJ010000024">
    <property type="protein sequence ID" value="MBZ5741113.1"/>
    <property type="molecule type" value="Genomic_DNA"/>
</dbReference>
<dbReference type="CDD" id="cd19088">
    <property type="entry name" value="AKR_AKR13B1"/>
    <property type="match status" value="1"/>
</dbReference>
<evidence type="ECO:0000313" key="3">
    <source>
        <dbReference type="EMBL" id="MBZ5741113.1"/>
    </source>
</evidence>
<dbReference type="Proteomes" id="UP000780875">
    <property type="component" value="Unassembled WGS sequence"/>
</dbReference>
<gene>
    <name evidence="3" type="ORF">K8U61_23320</name>
</gene>
<dbReference type="InterPro" id="IPR023210">
    <property type="entry name" value="NADP_OxRdtase_dom"/>
</dbReference>
<sequence length="278" mass="29622">MRRLGLGAMRLTGTRPFHDGAPRDPATALRVVRRALQLGVDHVDTAAFYFSSRVSANQVLATALSTAPEVTVATKVGPARDRDGRWTEPAGPDQLRGQVEENLRQLGRDRLDLVYLRVSDPGSLAERLGVLRDLVTEGLIGHLGVSGVSLEQLDEARSTAPVVAVQNRLAPDLPGDLDVLERCGELGIAFVPFFSVAGAGRHHGPVQADPVVAAVAGRHGVTDAQVRIAWTLALGPHVLAIPGTGDLRHLEQNVAAASVRLTDADLRDLATEQRVVAR</sequence>